<accession>A0A2A9ECC3</accession>
<name>A0A2A9ECC3_9MICO</name>
<keyword evidence="2" id="KW-0808">Transferase</keyword>
<organism evidence="2 3">
    <name type="scientific">Flavimobilis soli</name>
    <dbReference type="NCBI Taxonomy" id="442709"/>
    <lineage>
        <taxon>Bacteria</taxon>
        <taxon>Bacillati</taxon>
        <taxon>Actinomycetota</taxon>
        <taxon>Actinomycetes</taxon>
        <taxon>Micrococcales</taxon>
        <taxon>Jonesiaceae</taxon>
        <taxon>Flavimobilis</taxon>
    </lineage>
</organism>
<dbReference type="SUPFAM" id="SSF55729">
    <property type="entry name" value="Acyl-CoA N-acyltransferases (Nat)"/>
    <property type="match status" value="1"/>
</dbReference>
<dbReference type="RefSeq" id="WP_181010225.1">
    <property type="nucleotide sequence ID" value="NZ_PDJH01000001.1"/>
</dbReference>
<dbReference type="InterPro" id="IPR039143">
    <property type="entry name" value="GNPNAT1-like"/>
</dbReference>
<dbReference type="PROSITE" id="PS51186">
    <property type="entry name" value="GNAT"/>
    <property type="match status" value="1"/>
</dbReference>
<dbReference type="InterPro" id="IPR000182">
    <property type="entry name" value="GNAT_dom"/>
</dbReference>
<proteinExistence type="predicted"/>
<evidence type="ECO:0000313" key="3">
    <source>
        <dbReference type="Proteomes" id="UP000221394"/>
    </source>
</evidence>
<dbReference type="EMBL" id="PDJH01000001">
    <property type="protein sequence ID" value="PFG35869.1"/>
    <property type="molecule type" value="Genomic_DNA"/>
</dbReference>
<keyword evidence="2" id="KW-0012">Acyltransferase</keyword>
<feature type="domain" description="N-acetyltransferase" evidence="1">
    <location>
        <begin position="12"/>
        <end position="161"/>
    </location>
</feature>
<dbReference type="InterPro" id="IPR016181">
    <property type="entry name" value="Acyl_CoA_acyltransferase"/>
</dbReference>
<dbReference type="Gene3D" id="3.40.630.30">
    <property type="match status" value="1"/>
</dbReference>
<dbReference type="GO" id="GO:0004343">
    <property type="term" value="F:glucosamine 6-phosphate N-acetyltransferase activity"/>
    <property type="evidence" value="ECO:0007669"/>
    <property type="project" value="TreeGrafter"/>
</dbReference>
<comment type="caution">
    <text evidence="2">The sequence shown here is derived from an EMBL/GenBank/DDBJ whole genome shotgun (WGS) entry which is preliminary data.</text>
</comment>
<dbReference type="CDD" id="cd04301">
    <property type="entry name" value="NAT_SF"/>
    <property type="match status" value="1"/>
</dbReference>
<dbReference type="PANTHER" id="PTHR13355:SF11">
    <property type="entry name" value="GLUCOSAMINE 6-PHOSPHATE N-ACETYLTRANSFERASE"/>
    <property type="match status" value="1"/>
</dbReference>
<keyword evidence="3" id="KW-1185">Reference proteome</keyword>
<dbReference type="Proteomes" id="UP000221394">
    <property type="component" value="Unassembled WGS sequence"/>
</dbReference>
<protein>
    <submittedName>
        <fullName evidence="2">Putative GNAT family N-acyltransferase</fullName>
    </submittedName>
</protein>
<dbReference type="AlphaFoldDB" id="A0A2A9ECC3"/>
<gene>
    <name evidence="2" type="ORF">ATL41_0569</name>
</gene>
<dbReference type="PANTHER" id="PTHR13355">
    <property type="entry name" value="GLUCOSAMINE 6-PHOSPHATE N-ACETYLTRANSFERASE"/>
    <property type="match status" value="1"/>
</dbReference>
<evidence type="ECO:0000313" key="2">
    <source>
        <dbReference type="EMBL" id="PFG35869.1"/>
    </source>
</evidence>
<evidence type="ECO:0000259" key="1">
    <source>
        <dbReference type="PROSITE" id="PS51186"/>
    </source>
</evidence>
<dbReference type="Pfam" id="PF13673">
    <property type="entry name" value="Acetyltransf_10"/>
    <property type="match status" value="1"/>
</dbReference>
<reference evidence="2 3" key="1">
    <citation type="submission" date="2017-10" db="EMBL/GenBank/DDBJ databases">
        <title>Sequencing the genomes of 1000 actinobacteria strains.</title>
        <authorList>
            <person name="Klenk H.-P."/>
        </authorList>
    </citation>
    <scope>NUCLEOTIDE SEQUENCE [LARGE SCALE GENOMIC DNA]</scope>
    <source>
        <strain evidence="2 3">DSM 21574</strain>
    </source>
</reference>
<sequence>MASADLSGSGVMVEVVATQAQLEECYAIRFEVFVEEQQVPAEEELDDLDTAETTTHVLARDSHGRAVGTARLLTDPAHPGVVHVGRVAVRAVARGLHVGVALMEALHEIALDTCAVDGVVRCELSAQRQAFGFYERLGYTVVGDFYLDAGIEHKDAWIDLRRP</sequence>